<keyword evidence="3" id="KW-1185">Reference proteome</keyword>
<name>A0ABP8P737_9NOCA</name>
<dbReference type="Proteomes" id="UP001501183">
    <property type="component" value="Unassembled WGS sequence"/>
</dbReference>
<protein>
    <submittedName>
        <fullName evidence="2">GNAT family N-acetyltransferase</fullName>
    </submittedName>
</protein>
<organism evidence="2 3">
    <name type="scientific">Rhodococcus olei</name>
    <dbReference type="NCBI Taxonomy" id="2161675"/>
    <lineage>
        <taxon>Bacteria</taxon>
        <taxon>Bacillati</taxon>
        <taxon>Actinomycetota</taxon>
        <taxon>Actinomycetes</taxon>
        <taxon>Mycobacteriales</taxon>
        <taxon>Nocardiaceae</taxon>
        <taxon>Rhodococcus</taxon>
    </lineage>
</organism>
<evidence type="ECO:0000313" key="3">
    <source>
        <dbReference type="Proteomes" id="UP001501183"/>
    </source>
</evidence>
<feature type="domain" description="N-acetyltransferase" evidence="1">
    <location>
        <begin position="13"/>
        <end position="99"/>
    </location>
</feature>
<dbReference type="InterPro" id="IPR031165">
    <property type="entry name" value="GNAT_YJDJ"/>
</dbReference>
<dbReference type="PROSITE" id="PS51729">
    <property type="entry name" value="GNAT_YJDJ"/>
    <property type="match status" value="1"/>
</dbReference>
<evidence type="ECO:0000313" key="2">
    <source>
        <dbReference type="EMBL" id="GAA4481483.1"/>
    </source>
</evidence>
<reference evidence="3" key="1">
    <citation type="journal article" date="2019" name="Int. J. Syst. Evol. Microbiol.">
        <title>The Global Catalogue of Microorganisms (GCM) 10K type strain sequencing project: providing services to taxonomists for standard genome sequencing and annotation.</title>
        <authorList>
            <consortium name="The Broad Institute Genomics Platform"/>
            <consortium name="The Broad Institute Genome Sequencing Center for Infectious Disease"/>
            <person name="Wu L."/>
            <person name="Ma J."/>
        </authorList>
    </citation>
    <scope>NUCLEOTIDE SEQUENCE [LARGE SCALE GENOMIC DNA]</scope>
    <source>
        <strain evidence="3">JCM 32206</strain>
    </source>
</reference>
<dbReference type="Pfam" id="PF14542">
    <property type="entry name" value="Acetyltransf_CG"/>
    <property type="match status" value="1"/>
</dbReference>
<dbReference type="InterPro" id="IPR045057">
    <property type="entry name" value="Gcn5-rel_NAT"/>
</dbReference>
<dbReference type="PANTHER" id="PTHR31435">
    <property type="entry name" value="PROTEIN NATD1"/>
    <property type="match status" value="1"/>
</dbReference>
<dbReference type="Gene3D" id="3.40.630.30">
    <property type="match status" value="1"/>
</dbReference>
<dbReference type="RefSeq" id="WP_345346205.1">
    <property type="nucleotide sequence ID" value="NZ_BAABFB010000048.1"/>
</dbReference>
<comment type="caution">
    <text evidence="2">The sequence shown here is derived from an EMBL/GenBank/DDBJ whole genome shotgun (WGS) entry which is preliminary data.</text>
</comment>
<accession>A0ABP8P737</accession>
<dbReference type="InterPro" id="IPR016181">
    <property type="entry name" value="Acyl_CoA_acyltransferase"/>
</dbReference>
<dbReference type="EMBL" id="BAABFB010000048">
    <property type="protein sequence ID" value="GAA4481483.1"/>
    <property type="molecule type" value="Genomic_DNA"/>
</dbReference>
<dbReference type="SUPFAM" id="SSF55729">
    <property type="entry name" value="Acyl-CoA N-acyltransferases (Nat)"/>
    <property type="match status" value="1"/>
</dbReference>
<gene>
    <name evidence="2" type="ORF">GCM10023094_29700</name>
</gene>
<evidence type="ECO:0000259" key="1">
    <source>
        <dbReference type="PROSITE" id="PS51729"/>
    </source>
</evidence>
<dbReference type="PANTHER" id="PTHR31435:SF10">
    <property type="entry name" value="BSR4717 PROTEIN"/>
    <property type="match status" value="1"/>
</dbReference>
<proteinExistence type="predicted"/>
<sequence length="112" mass="12401">MSDEKQSTESTPTVRDAGDRYEIVVDGAVAGLTQYLDHGEQRIFFHTEVGERYEGQGLASILVHDALTDTVARGKRIVPICPYVAKYVRRHHDFDDNLDPVTPDAIAAVQSS</sequence>